<dbReference type="PANTHER" id="PTHR43409:SF3">
    <property type="entry name" value="HYPOTHETICAL METHYLTRANSFERASE"/>
    <property type="match status" value="1"/>
</dbReference>
<dbReference type="InParanoid" id="A0A146GCV6"/>
<dbReference type="OrthoDB" id="9801424at2"/>
<evidence type="ECO:0000313" key="8">
    <source>
        <dbReference type="Proteomes" id="UP000076023"/>
    </source>
</evidence>
<dbReference type="InterPro" id="IPR051198">
    <property type="entry name" value="BchE-like"/>
</dbReference>
<evidence type="ECO:0000256" key="2">
    <source>
        <dbReference type="ARBA" id="ARBA00022691"/>
    </source>
</evidence>
<dbReference type="EMBL" id="BDCO01000002">
    <property type="protein sequence ID" value="GAT34517.1"/>
    <property type="molecule type" value="Genomic_DNA"/>
</dbReference>
<name>A0A146GCV6_TERSA</name>
<dbReference type="PANTHER" id="PTHR43409">
    <property type="entry name" value="ANAEROBIC MAGNESIUM-PROTOPORPHYRIN IX MONOMETHYL ESTER CYCLASE-RELATED"/>
    <property type="match status" value="1"/>
</dbReference>
<dbReference type="InterPro" id="IPR007197">
    <property type="entry name" value="rSAM"/>
</dbReference>
<dbReference type="SFLD" id="SFLDG01123">
    <property type="entry name" value="methyltransferase_(Class_B)"/>
    <property type="match status" value="1"/>
</dbReference>
<comment type="caution">
    <text evidence="7">The sequence shown here is derived from an EMBL/GenBank/DDBJ whole genome shotgun (WGS) entry which is preliminary data.</text>
</comment>
<evidence type="ECO:0000313" key="7">
    <source>
        <dbReference type="EMBL" id="GAT34517.1"/>
    </source>
</evidence>
<dbReference type="InterPro" id="IPR058240">
    <property type="entry name" value="rSAM_sf"/>
</dbReference>
<dbReference type="Pfam" id="PF13282">
    <property type="entry name" value="DUF4070"/>
    <property type="match status" value="1"/>
</dbReference>
<evidence type="ECO:0000256" key="5">
    <source>
        <dbReference type="ARBA" id="ARBA00023014"/>
    </source>
</evidence>
<gene>
    <name evidence="7" type="ORF">TSACC_22942</name>
</gene>
<feature type="domain" description="Radical SAM core" evidence="6">
    <location>
        <begin position="161"/>
        <end position="394"/>
    </location>
</feature>
<keyword evidence="4" id="KW-0408">Iron</keyword>
<evidence type="ECO:0000259" key="6">
    <source>
        <dbReference type="PROSITE" id="PS51918"/>
    </source>
</evidence>
<proteinExistence type="predicted"/>
<dbReference type="GO" id="GO:0005829">
    <property type="term" value="C:cytosol"/>
    <property type="evidence" value="ECO:0007669"/>
    <property type="project" value="TreeGrafter"/>
</dbReference>
<keyword evidence="2" id="KW-0949">S-adenosyl-L-methionine</keyword>
<dbReference type="GO" id="GO:0031419">
    <property type="term" value="F:cobalamin binding"/>
    <property type="evidence" value="ECO:0007669"/>
    <property type="project" value="InterPro"/>
</dbReference>
<keyword evidence="3" id="KW-0479">Metal-binding</keyword>
<dbReference type="InterPro" id="IPR006638">
    <property type="entry name" value="Elp3/MiaA/NifB-like_rSAM"/>
</dbReference>
<evidence type="ECO:0000256" key="3">
    <source>
        <dbReference type="ARBA" id="ARBA00022723"/>
    </source>
</evidence>
<dbReference type="Gene3D" id="3.40.50.280">
    <property type="entry name" value="Cobalamin-binding domain"/>
    <property type="match status" value="1"/>
</dbReference>
<reference evidence="8" key="1">
    <citation type="journal article" date="2017" name="Genome Announc.">
        <title>Draft Genome Sequence of Terrimicrobium sacchariphilum NM-5T, a Facultative Anaerobic Soil Bacterium of the Class Spartobacteria.</title>
        <authorList>
            <person name="Qiu Y.L."/>
            <person name="Tourlousse D.M."/>
            <person name="Matsuura N."/>
            <person name="Ohashi A."/>
            <person name="Sekiguchi Y."/>
        </authorList>
    </citation>
    <scope>NUCLEOTIDE SEQUENCE [LARGE SCALE GENOMIC DNA]</scope>
    <source>
        <strain evidence="8">NM-5</strain>
    </source>
</reference>
<dbReference type="Proteomes" id="UP000076023">
    <property type="component" value="Unassembled WGS sequence"/>
</dbReference>
<evidence type="ECO:0000256" key="1">
    <source>
        <dbReference type="ARBA" id="ARBA00001966"/>
    </source>
</evidence>
<dbReference type="SMART" id="SM00729">
    <property type="entry name" value="Elp3"/>
    <property type="match status" value="1"/>
</dbReference>
<dbReference type="SFLD" id="SFLDF00303">
    <property type="entry name" value="hopanoid_C2-methyltransferase"/>
    <property type="match status" value="1"/>
</dbReference>
<dbReference type="STRING" id="690879.TSACC_22942"/>
<dbReference type="Gene3D" id="3.80.30.20">
    <property type="entry name" value="tm_1862 like domain"/>
    <property type="match status" value="1"/>
</dbReference>
<protein>
    <submittedName>
        <fullName evidence="7">Radical SAM superfamily enzyme YgiQ, UPF0313 family</fullName>
    </submittedName>
</protein>
<dbReference type="PROSITE" id="PS51918">
    <property type="entry name" value="RADICAL_SAM"/>
    <property type="match status" value="1"/>
</dbReference>
<dbReference type="GO" id="GO:0003824">
    <property type="term" value="F:catalytic activity"/>
    <property type="evidence" value="ECO:0007669"/>
    <property type="project" value="InterPro"/>
</dbReference>
<accession>A0A146GCV6</accession>
<dbReference type="AlphaFoldDB" id="A0A146GCV6"/>
<dbReference type="SFLD" id="SFLDS00029">
    <property type="entry name" value="Radical_SAM"/>
    <property type="match status" value="1"/>
</dbReference>
<dbReference type="Pfam" id="PF02310">
    <property type="entry name" value="B12-binding"/>
    <property type="match status" value="1"/>
</dbReference>
<dbReference type="CDD" id="cd01335">
    <property type="entry name" value="Radical_SAM"/>
    <property type="match status" value="1"/>
</dbReference>
<dbReference type="Pfam" id="PF04055">
    <property type="entry name" value="Radical_SAM"/>
    <property type="match status" value="1"/>
</dbReference>
<organism evidence="7 8">
    <name type="scientific">Terrimicrobium sacchariphilum</name>
    <dbReference type="NCBI Taxonomy" id="690879"/>
    <lineage>
        <taxon>Bacteria</taxon>
        <taxon>Pseudomonadati</taxon>
        <taxon>Verrucomicrobiota</taxon>
        <taxon>Terrimicrobiia</taxon>
        <taxon>Terrimicrobiales</taxon>
        <taxon>Terrimicrobiaceae</taxon>
        <taxon>Terrimicrobium</taxon>
    </lineage>
</organism>
<dbReference type="SUPFAM" id="SSF102114">
    <property type="entry name" value="Radical SAM enzymes"/>
    <property type="match status" value="1"/>
</dbReference>
<comment type="cofactor">
    <cofactor evidence="1">
        <name>[4Fe-4S] cluster</name>
        <dbReference type="ChEBI" id="CHEBI:49883"/>
    </cofactor>
</comment>
<dbReference type="InterPro" id="IPR025274">
    <property type="entry name" value="DUF4070"/>
</dbReference>
<dbReference type="GO" id="GO:0051536">
    <property type="term" value="F:iron-sulfur cluster binding"/>
    <property type="evidence" value="ECO:0007669"/>
    <property type="project" value="UniProtKB-KW"/>
</dbReference>
<dbReference type="InterPro" id="IPR034530">
    <property type="entry name" value="HpnP-like"/>
</dbReference>
<keyword evidence="5" id="KW-0411">Iron-sulfur</keyword>
<evidence type="ECO:0000256" key="4">
    <source>
        <dbReference type="ARBA" id="ARBA00023004"/>
    </source>
</evidence>
<dbReference type="InterPro" id="IPR023404">
    <property type="entry name" value="rSAM_horseshoe"/>
</dbReference>
<dbReference type="InterPro" id="IPR034466">
    <property type="entry name" value="Methyltransferase_Class_B"/>
</dbReference>
<dbReference type="SFLD" id="SFLDG01082">
    <property type="entry name" value="B12-binding_domain_containing"/>
    <property type="match status" value="1"/>
</dbReference>
<dbReference type="RefSeq" id="WP_075080777.1">
    <property type="nucleotide sequence ID" value="NZ_BDCO01000002.1"/>
</dbReference>
<keyword evidence="8" id="KW-1185">Reference proteome</keyword>
<sequence>MPNVLLLYPEIPDTFWSFRHALKFVSRKSAFPPLGLLTVASLLPAHWRKRMIDMNVADLRDSDLDWADYALISGMTVQRSSARQLIARCKAAGLKVVAGGPLFSTEAESFPEVDHLILDEAEITLPRFLADLENGTPQRLYSANGEFADIRTTPVPMWELADLRKYASMSLQYSRGCPFQCEFCNVTALFGHRPRTKSPEQVIEELNLLRDLGWRGKVFFVDDNLIGNKSRLSRELLPALIEWQKNGGGMPFYTEASINIADDVPLMEKMRQAGFESVFIGIETPNPEALEECNKKQNTSRDLISDVKRIQRAGLEVQAGFIVGFDNDTPTIFQRQIDFIQKSGIVVAMVGLLQAIPGTRLYKRLQESERLIGEITGDNGDGTTNIRTTMDWPTLRDGYRRIVETIYSPGNYYRRVTTFLQEYRAPEIRERLESRHIAAAFRAFYSLGILGQERVHFWRLMVWTVVNRPELLPHAITLSVFGFHFRVSALSARD</sequence>
<dbReference type="InterPro" id="IPR006158">
    <property type="entry name" value="Cobalamin-bd"/>
</dbReference>
<dbReference type="GO" id="GO:0046872">
    <property type="term" value="F:metal ion binding"/>
    <property type="evidence" value="ECO:0007669"/>
    <property type="project" value="UniProtKB-KW"/>
</dbReference>